<gene>
    <name evidence="1" type="ORF">L1F29_05135</name>
</gene>
<protein>
    <submittedName>
        <fullName evidence="1">Uncharacterized protein</fullName>
    </submittedName>
</protein>
<dbReference type="EMBL" id="CP091430">
    <property type="protein sequence ID" value="UVI31230.1"/>
    <property type="molecule type" value="Genomic_DNA"/>
</dbReference>
<name>A0ABY5SFE9_9BACL</name>
<keyword evidence="2" id="KW-1185">Reference proteome</keyword>
<evidence type="ECO:0000313" key="1">
    <source>
        <dbReference type="EMBL" id="UVI31230.1"/>
    </source>
</evidence>
<proteinExistence type="predicted"/>
<dbReference type="RefSeq" id="WP_258387294.1">
    <property type="nucleotide sequence ID" value="NZ_CP091430.1"/>
</dbReference>
<accession>A0ABY5SFE9</accession>
<organism evidence="1 2">
    <name type="scientific">Paenibacillus spongiae</name>
    <dbReference type="NCBI Taxonomy" id="2909671"/>
    <lineage>
        <taxon>Bacteria</taxon>
        <taxon>Bacillati</taxon>
        <taxon>Bacillota</taxon>
        <taxon>Bacilli</taxon>
        <taxon>Bacillales</taxon>
        <taxon>Paenibacillaceae</taxon>
        <taxon>Paenibacillus</taxon>
    </lineage>
</organism>
<dbReference type="Proteomes" id="UP001057877">
    <property type="component" value="Chromosome"/>
</dbReference>
<evidence type="ECO:0000313" key="2">
    <source>
        <dbReference type="Proteomes" id="UP001057877"/>
    </source>
</evidence>
<sequence>MRKKADDYLDTEAMRLGFIGMLADLNVQLVGGDHSPAIRAVLMDRKQHIEKRLEDLK</sequence>
<reference evidence="1" key="1">
    <citation type="submission" date="2022-01" db="EMBL/GenBank/DDBJ databases">
        <title>Paenibacillus spongiae sp. nov., isolated from marine sponge.</title>
        <authorList>
            <person name="Li Z."/>
            <person name="Zhang M."/>
        </authorList>
    </citation>
    <scope>NUCLEOTIDE SEQUENCE</scope>
    <source>
        <strain evidence="1">PHS-Z3</strain>
    </source>
</reference>